<name>A0A1J8QFF5_9AGAM</name>
<keyword evidence="2" id="KW-1185">Reference proteome</keyword>
<proteinExistence type="predicted"/>
<reference evidence="1 2" key="1">
    <citation type="submission" date="2016-03" db="EMBL/GenBank/DDBJ databases">
        <title>Comparative genomics of the ectomycorrhizal sister species Rhizopogon vinicolor and Rhizopogon vesiculosus (Basidiomycota: Boletales) reveals a divergence of the mating type B locus.</title>
        <authorList>
            <person name="Mujic A.B."/>
            <person name="Kuo A."/>
            <person name="Tritt A."/>
            <person name="Lipzen A."/>
            <person name="Chen C."/>
            <person name="Johnson J."/>
            <person name="Sharma A."/>
            <person name="Barry K."/>
            <person name="Grigoriev I.V."/>
            <person name="Spatafora J.W."/>
        </authorList>
    </citation>
    <scope>NUCLEOTIDE SEQUENCE [LARGE SCALE GENOMIC DNA]</scope>
    <source>
        <strain evidence="1 2">AM-OR11-056</strain>
    </source>
</reference>
<sequence length="24" mass="2920">MTLFYRFVESKSDDQDVDDVSLYF</sequence>
<organism evidence="1 2">
    <name type="scientific">Rhizopogon vesiculosus</name>
    <dbReference type="NCBI Taxonomy" id="180088"/>
    <lineage>
        <taxon>Eukaryota</taxon>
        <taxon>Fungi</taxon>
        <taxon>Dikarya</taxon>
        <taxon>Basidiomycota</taxon>
        <taxon>Agaricomycotina</taxon>
        <taxon>Agaricomycetes</taxon>
        <taxon>Agaricomycetidae</taxon>
        <taxon>Boletales</taxon>
        <taxon>Suillineae</taxon>
        <taxon>Rhizopogonaceae</taxon>
        <taxon>Rhizopogon</taxon>
    </lineage>
</organism>
<evidence type="ECO:0000313" key="2">
    <source>
        <dbReference type="Proteomes" id="UP000183567"/>
    </source>
</evidence>
<accession>A0A1J8QFF5</accession>
<gene>
    <name evidence="1" type="ORF">AZE42_04160</name>
</gene>
<protein>
    <submittedName>
        <fullName evidence="1">Uncharacterized protein</fullName>
    </submittedName>
</protein>
<evidence type="ECO:0000313" key="1">
    <source>
        <dbReference type="EMBL" id="OJA08130.1"/>
    </source>
</evidence>
<dbReference type="EMBL" id="LVVM01006418">
    <property type="protein sequence ID" value="OJA08130.1"/>
    <property type="molecule type" value="Genomic_DNA"/>
</dbReference>
<dbReference type="AlphaFoldDB" id="A0A1J8QFF5"/>
<dbReference type="Proteomes" id="UP000183567">
    <property type="component" value="Unassembled WGS sequence"/>
</dbReference>
<comment type="caution">
    <text evidence="1">The sequence shown here is derived from an EMBL/GenBank/DDBJ whole genome shotgun (WGS) entry which is preliminary data.</text>
</comment>